<evidence type="ECO:0000313" key="1">
    <source>
        <dbReference type="EMBL" id="BAG33888.1"/>
    </source>
</evidence>
<name>B2RKJ3_PORG3</name>
<sequence length="42" mass="4649">MELHRIMSTEKIGAVTKMNFDTAPIMSILPIDIYPKEVGIGS</sequence>
<dbReference type="EMBL" id="AP009380">
    <property type="protein sequence ID" value="BAG33888.1"/>
    <property type="molecule type" value="Genomic_DNA"/>
</dbReference>
<dbReference type="Proteomes" id="UP000008842">
    <property type="component" value="Chromosome"/>
</dbReference>
<protein>
    <submittedName>
        <fullName evidence="1">Uncharacterized protein</fullName>
    </submittedName>
</protein>
<proteinExistence type="predicted"/>
<organism evidence="1 2">
    <name type="scientific">Porphyromonas gingivalis (strain ATCC 33277 / DSM 20709 / CIP 103683 / JCM 12257 / NCTC 11834 / 2561)</name>
    <dbReference type="NCBI Taxonomy" id="431947"/>
    <lineage>
        <taxon>Bacteria</taxon>
        <taxon>Pseudomonadati</taxon>
        <taxon>Bacteroidota</taxon>
        <taxon>Bacteroidia</taxon>
        <taxon>Bacteroidales</taxon>
        <taxon>Porphyromonadaceae</taxon>
        <taxon>Porphyromonas</taxon>
    </lineage>
</organism>
<gene>
    <name evidence="1" type="ordered locus">PGN_1369</name>
</gene>
<dbReference type="AlphaFoldDB" id="B2RKJ3"/>
<dbReference type="HOGENOM" id="CLU_3255652_0_0_10"/>
<evidence type="ECO:0000313" key="2">
    <source>
        <dbReference type="Proteomes" id="UP000008842"/>
    </source>
</evidence>
<accession>B2RKJ3</accession>
<reference evidence="1 2" key="1">
    <citation type="journal article" date="2008" name="DNA Res.">
        <title>Determination of the genome sequence of Porphyromonas gingivalis strain ATCC 33277 and genomic comparison with strain W83 revealed extensive genome rearrangements in P. gingivalis.</title>
        <authorList>
            <person name="Naito M."/>
            <person name="Hirakawa H."/>
            <person name="Yamashita A."/>
            <person name="Ohara N."/>
            <person name="Shoji M."/>
            <person name="Yukitake H."/>
            <person name="Nakayama K."/>
            <person name="Toh H."/>
            <person name="Yoshimura F."/>
            <person name="Kuhara S."/>
            <person name="Hattori M."/>
            <person name="Hayashi T."/>
            <person name="Nakayama K."/>
        </authorList>
    </citation>
    <scope>NUCLEOTIDE SEQUENCE [LARGE SCALE GENOMIC DNA]</scope>
    <source>
        <strain evidence="2">ATCC 33277 / DSM 20709 / CIP 103683 / JCM 12257 / NCTC 11834 / 2561</strain>
    </source>
</reference>
<dbReference type="KEGG" id="pgn:PGN_1369"/>